<keyword evidence="5" id="KW-0067">ATP-binding</keyword>
<keyword evidence="3" id="KW-0547">Nucleotide-binding</keyword>
<dbReference type="InterPro" id="IPR000719">
    <property type="entry name" value="Prot_kinase_dom"/>
</dbReference>
<organism evidence="8 9">
    <name type="scientific">Catenaria anguillulae PL171</name>
    <dbReference type="NCBI Taxonomy" id="765915"/>
    <lineage>
        <taxon>Eukaryota</taxon>
        <taxon>Fungi</taxon>
        <taxon>Fungi incertae sedis</taxon>
        <taxon>Blastocladiomycota</taxon>
        <taxon>Blastocladiomycetes</taxon>
        <taxon>Blastocladiales</taxon>
        <taxon>Catenariaceae</taxon>
        <taxon>Catenaria</taxon>
    </lineage>
</organism>
<dbReference type="OrthoDB" id="63267at2759"/>
<evidence type="ECO:0000256" key="3">
    <source>
        <dbReference type="ARBA" id="ARBA00022741"/>
    </source>
</evidence>
<dbReference type="Proteomes" id="UP000193411">
    <property type="component" value="Unassembled WGS sequence"/>
</dbReference>
<dbReference type="FunFam" id="1.10.510.10:FF:000551">
    <property type="entry name" value="Non-specific serine/threonine protein kinase"/>
    <property type="match status" value="1"/>
</dbReference>
<reference evidence="8 9" key="1">
    <citation type="submission" date="2016-07" db="EMBL/GenBank/DDBJ databases">
        <title>Pervasive Adenine N6-methylation of Active Genes in Fungi.</title>
        <authorList>
            <consortium name="DOE Joint Genome Institute"/>
            <person name="Mondo S.J."/>
            <person name="Dannebaum R.O."/>
            <person name="Kuo R.C."/>
            <person name="Labutti K."/>
            <person name="Haridas S."/>
            <person name="Kuo A."/>
            <person name="Salamov A."/>
            <person name="Ahrendt S.R."/>
            <person name="Lipzen A."/>
            <person name="Sullivan W."/>
            <person name="Andreopoulos W.B."/>
            <person name="Clum A."/>
            <person name="Lindquist E."/>
            <person name="Daum C."/>
            <person name="Ramamoorthy G.K."/>
            <person name="Gryganskyi A."/>
            <person name="Culley D."/>
            <person name="Magnuson J.K."/>
            <person name="James T.Y."/>
            <person name="O'Malley M.A."/>
            <person name="Stajich J.E."/>
            <person name="Spatafora J.W."/>
            <person name="Visel A."/>
            <person name="Grigoriev I.V."/>
        </authorList>
    </citation>
    <scope>NUCLEOTIDE SEQUENCE [LARGE SCALE GENOMIC DNA]</scope>
    <source>
        <strain evidence="8 9">PL171</strain>
    </source>
</reference>
<evidence type="ECO:0000256" key="6">
    <source>
        <dbReference type="SAM" id="MobiDB-lite"/>
    </source>
</evidence>
<feature type="compositionally biased region" description="Basic residues" evidence="6">
    <location>
        <begin position="269"/>
        <end position="282"/>
    </location>
</feature>
<evidence type="ECO:0000256" key="2">
    <source>
        <dbReference type="ARBA" id="ARBA00022679"/>
    </source>
</evidence>
<dbReference type="GO" id="GO:0005524">
    <property type="term" value="F:ATP binding"/>
    <property type="evidence" value="ECO:0007669"/>
    <property type="project" value="UniProtKB-KW"/>
</dbReference>
<comment type="caution">
    <text evidence="8">The sequence shown here is derived from an EMBL/GenBank/DDBJ whole genome shotgun (WGS) entry which is preliminary data.</text>
</comment>
<dbReference type="AlphaFoldDB" id="A0A1Y2HXZ3"/>
<keyword evidence="1" id="KW-0723">Serine/threonine-protein kinase</keyword>
<evidence type="ECO:0000256" key="5">
    <source>
        <dbReference type="ARBA" id="ARBA00022840"/>
    </source>
</evidence>
<evidence type="ECO:0000256" key="4">
    <source>
        <dbReference type="ARBA" id="ARBA00022777"/>
    </source>
</evidence>
<proteinExistence type="predicted"/>
<feature type="domain" description="Protein kinase" evidence="7">
    <location>
        <begin position="1"/>
        <end position="282"/>
    </location>
</feature>
<dbReference type="Gene3D" id="1.10.510.10">
    <property type="entry name" value="Transferase(Phosphotransferase) domain 1"/>
    <property type="match status" value="1"/>
</dbReference>
<name>A0A1Y2HXZ3_9FUNG</name>
<feature type="region of interest" description="Disordered" evidence="6">
    <location>
        <begin position="257"/>
        <end position="282"/>
    </location>
</feature>
<dbReference type="InterPro" id="IPR011009">
    <property type="entry name" value="Kinase-like_dom_sf"/>
</dbReference>
<protein>
    <submittedName>
        <fullName evidence="8">Kinase-like domain-containing protein</fullName>
    </submittedName>
</protein>
<keyword evidence="9" id="KW-1185">Reference proteome</keyword>
<dbReference type="STRING" id="765915.A0A1Y2HXZ3"/>
<dbReference type="Gene3D" id="3.30.200.20">
    <property type="entry name" value="Phosphorylase Kinase, domain 1"/>
    <property type="match status" value="1"/>
</dbReference>
<dbReference type="EMBL" id="MCFL01000010">
    <property type="protein sequence ID" value="ORZ38002.1"/>
    <property type="molecule type" value="Genomic_DNA"/>
</dbReference>
<evidence type="ECO:0000313" key="8">
    <source>
        <dbReference type="EMBL" id="ORZ38002.1"/>
    </source>
</evidence>
<evidence type="ECO:0000256" key="1">
    <source>
        <dbReference type="ARBA" id="ARBA00022527"/>
    </source>
</evidence>
<dbReference type="SUPFAM" id="SSF56112">
    <property type="entry name" value="Protein kinase-like (PK-like)"/>
    <property type="match status" value="1"/>
</dbReference>
<dbReference type="PROSITE" id="PS50011">
    <property type="entry name" value="PROTEIN_KINASE_DOM"/>
    <property type="match status" value="1"/>
</dbReference>
<dbReference type="PANTHER" id="PTHR24351">
    <property type="entry name" value="RIBOSOMAL PROTEIN S6 KINASE"/>
    <property type="match status" value="1"/>
</dbReference>
<keyword evidence="4 8" id="KW-0418">Kinase</keyword>
<keyword evidence="2" id="KW-0808">Transferase</keyword>
<sequence>MSERNVLMRNMKHPFLVGLQYAFQTPAKLYLVLDYVNGGELFFHLQRERRFPEDRVRFYAAEIVSALEYLHSLGIMYRDLKPENILLDRDGHIALTDFGLAKENIDRPWPHVHILRYTRIPCAGNRQAPSILAGRRLVVPRVGRVRNAHRPSALLLCQHSRLFQRILHDKCAGPRTLASRRPLARLCLRCWCASPKRGLGGRVLERSSRTCSLRASTGTSSSTSCIDHRLCPTWSRPWICGTLIHRSRTRTFIRRPCRPSTTFSDRRPRPPRARVARGPRSG</sequence>
<accession>A0A1Y2HXZ3</accession>
<dbReference type="InterPro" id="IPR008271">
    <property type="entry name" value="Ser/Thr_kinase_AS"/>
</dbReference>
<dbReference type="GO" id="GO:0004674">
    <property type="term" value="F:protein serine/threonine kinase activity"/>
    <property type="evidence" value="ECO:0007669"/>
    <property type="project" value="UniProtKB-KW"/>
</dbReference>
<evidence type="ECO:0000259" key="7">
    <source>
        <dbReference type="PROSITE" id="PS50011"/>
    </source>
</evidence>
<gene>
    <name evidence="8" type="ORF">BCR44DRAFT_1015362</name>
</gene>
<dbReference type="SMART" id="SM00220">
    <property type="entry name" value="S_TKc"/>
    <property type="match status" value="1"/>
</dbReference>
<dbReference type="PROSITE" id="PS00108">
    <property type="entry name" value="PROTEIN_KINASE_ST"/>
    <property type="match status" value="1"/>
</dbReference>
<evidence type="ECO:0000313" key="9">
    <source>
        <dbReference type="Proteomes" id="UP000193411"/>
    </source>
</evidence>
<dbReference type="Pfam" id="PF00069">
    <property type="entry name" value="Pkinase"/>
    <property type="match status" value="1"/>
</dbReference>